<proteinExistence type="predicted"/>
<sequence>MRILSDFHLPLSGGPGSGKAVQCERMEERFGLRRVTLGDLLCAEPGGSGSGSPIFGAEVTEVVKKLLGGKVPGADEIHPENLKALDVVRLCLLT</sequence>
<evidence type="ECO:0008006" key="3">
    <source>
        <dbReference type="Google" id="ProtNLM"/>
    </source>
</evidence>
<dbReference type="STRING" id="28743.ENSCVAP00000012314"/>
<protein>
    <recommendedName>
        <fullName evidence="3">Nucleoside-diphosphate kinase</fullName>
    </recommendedName>
</protein>
<dbReference type="AlphaFoldDB" id="A0A3Q2D234"/>
<keyword evidence="2" id="KW-1185">Reference proteome</keyword>
<reference evidence="1" key="1">
    <citation type="submission" date="2025-08" db="UniProtKB">
        <authorList>
            <consortium name="Ensembl"/>
        </authorList>
    </citation>
    <scope>IDENTIFICATION</scope>
</reference>
<reference evidence="1" key="2">
    <citation type="submission" date="2025-09" db="UniProtKB">
        <authorList>
            <consortium name="Ensembl"/>
        </authorList>
    </citation>
    <scope>IDENTIFICATION</scope>
</reference>
<dbReference type="Proteomes" id="UP000265020">
    <property type="component" value="Unassembled WGS sequence"/>
</dbReference>
<dbReference type="Ensembl" id="ENSCVAT00000019524.1">
    <property type="protein sequence ID" value="ENSCVAP00000012314.1"/>
    <property type="gene ID" value="ENSCVAG00000014714.1"/>
</dbReference>
<dbReference type="Pfam" id="PF13207">
    <property type="entry name" value="AAA_17"/>
    <property type="match status" value="1"/>
</dbReference>
<evidence type="ECO:0000313" key="1">
    <source>
        <dbReference type="Ensembl" id="ENSCVAP00000012314.1"/>
    </source>
</evidence>
<name>A0A3Q2D234_CYPVA</name>
<organism evidence="1 2">
    <name type="scientific">Cyprinodon variegatus</name>
    <name type="common">Sheepshead minnow</name>
    <dbReference type="NCBI Taxonomy" id="28743"/>
    <lineage>
        <taxon>Eukaryota</taxon>
        <taxon>Metazoa</taxon>
        <taxon>Chordata</taxon>
        <taxon>Craniata</taxon>
        <taxon>Vertebrata</taxon>
        <taxon>Euteleostomi</taxon>
        <taxon>Actinopterygii</taxon>
        <taxon>Neopterygii</taxon>
        <taxon>Teleostei</taxon>
        <taxon>Neoteleostei</taxon>
        <taxon>Acanthomorphata</taxon>
        <taxon>Ovalentaria</taxon>
        <taxon>Atherinomorphae</taxon>
        <taxon>Cyprinodontiformes</taxon>
        <taxon>Cyprinodontidae</taxon>
        <taxon>Cyprinodon</taxon>
    </lineage>
</organism>
<dbReference type="Gene3D" id="3.40.50.300">
    <property type="entry name" value="P-loop containing nucleotide triphosphate hydrolases"/>
    <property type="match status" value="1"/>
</dbReference>
<dbReference type="InterPro" id="IPR027417">
    <property type="entry name" value="P-loop_NTPase"/>
</dbReference>
<accession>A0A3Q2D234</accession>
<evidence type="ECO:0000313" key="2">
    <source>
        <dbReference type="Proteomes" id="UP000265020"/>
    </source>
</evidence>